<accession>A0A1W0E2X3</accession>
<evidence type="ECO:0000313" key="1">
    <source>
        <dbReference type="EMBL" id="OQS53569.1"/>
    </source>
</evidence>
<evidence type="ECO:0000313" key="2">
    <source>
        <dbReference type="Proteomes" id="UP000192758"/>
    </source>
</evidence>
<dbReference type="GO" id="GO:0009982">
    <property type="term" value="F:pseudouridine synthase activity"/>
    <property type="evidence" value="ECO:0007669"/>
    <property type="project" value="InterPro"/>
</dbReference>
<dbReference type="GO" id="GO:0003723">
    <property type="term" value="F:RNA binding"/>
    <property type="evidence" value="ECO:0007669"/>
    <property type="project" value="InterPro"/>
</dbReference>
<dbReference type="EMBL" id="MNPJ01000028">
    <property type="protein sequence ID" value="OQS53569.1"/>
    <property type="molecule type" value="Genomic_DNA"/>
</dbReference>
<dbReference type="VEuPathDB" id="MicrosporidiaDB:EHP00_2442"/>
<proteinExistence type="predicted"/>
<sequence>MMHQIRKMILVYILIINRILNNSSILNNSNILDNSNILNNILNDNVINIFNNLFNINNHYTIYKAPGEFLYLYRILFPDYNRRTQYDKIDIDDINSTVCNNNVCNNTVCNICNTVCNDYEHIIINNILNTDNINKWYDVFNIIKKYKHEYKWIE</sequence>
<dbReference type="Gene3D" id="3.30.70.660">
    <property type="entry name" value="Pseudouridine synthase I, catalytic domain, C-terminal subdomain"/>
    <property type="match status" value="1"/>
</dbReference>
<dbReference type="InterPro" id="IPR020095">
    <property type="entry name" value="PsdUridine_synth_TruA_C"/>
</dbReference>
<dbReference type="AlphaFoldDB" id="A0A1W0E2X3"/>
<reference evidence="1 2" key="1">
    <citation type="journal article" date="2017" name="Environ. Microbiol.">
        <title>Decay of the glycolytic pathway and adaptation to intranuclear parasitism within Enterocytozoonidae microsporidia.</title>
        <authorList>
            <person name="Wiredu Boakye D."/>
            <person name="Jaroenlak P."/>
            <person name="Prachumwat A."/>
            <person name="Williams T.A."/>
            <person name="Bateman K.S."/>
            <person name="Itsathitphaisarn O."/>
            <person name="Sritunyalucksana K."/>
            <person name="Paszkiewicz K.H."/>
            <person name="Moore K.A."/>
            <person name="Stentiford G.D."/>
            <person name="Williams B.A."/>
        </authorList>
    </citation>
    <scope>NUCLEOTIDE SEQUENCE [LARGE SCALE GENOMIC DNA]</scope>
    <source>
        <strain evidence="1 2">TH1</strain>
    </source>
</reference>
<gene>
    <name evidence="1" type="ORF">EHP00_2442</name>
</gene>
<name>A0A1W0E2X3_9MICR</name>
<comment type="caution">
    <text evidence="1">The sequence shown here is derived from an EMBL/GenBank/DDBJ whole genome shotgun (WGS) entry which is preliminary data.</text>
</comment>
<organism evidence="1 2">
    <name type="scientific">Ecytonucleospora hepatopenaei</name>
    <dbReference type="NCBI Taxonomy" id="646526"/>
    <lineage>
        <taxon>Eukaryota</taxon>
        <taxon>Fungi</taxon>
        <taxon>Fungi incertae sedis</taxon>
        <taxon>Microsporidia</taxon>
        <taxon>Enterocytozoonidae</taxon>
        <taxon>Ecytonucleospora</taxon>
    </lineage>
</organism>
<dbReference type="Proteomes" id="UP000192758">
    <property type="component" value="Unassembled WGS sequence"/>
</dbReference>
<protein>
    <submittedName>
        <fullName evidence="1">tRNA pseudouridine synthase A</fullName>
    </submittedName>
</protein>
<keyword evidence="2" id="KW-1185">Reference proteome</keyword>